<comment type="caution">
    <text evidence="1">The sequence shown here is derived from an EMBL/GenBank/DDBJ whole genome shotgun (WGS) entry which is preliminary data.</text>
</comment>
<evidence type="ECO:0000313" key="2">
    <source>
        <dbReference type="Proteomes" id="UP001164539"/>
    </source>
</evidence>
<accession>A0ACC1X3V9</accession>
<protein>
    <submittedName>
        <fullName evidence="1">Testis-expressed sequence 10 protein-like</fullName>
    </submittedName>
</protein>
<keyword evidence="2" id="KW-1185">Reference proteome</keyword>
<evidence type="ECO:0000313" key="1">
    <source>
        <dbReference type="EMBL" id="KAJ4705394.1"/>
    </source>
</evidence>
<proteinExistence type="predicted"/>
<sequence length="889" mass="101017">MARTKAPSKKQQKPQKRGVDFKKIKRKLGRKLPPPKNATNTEVKSKAIVLPEQSVASEKAGLALSKKGLTLKELLQQTSHHNSKVRRDALTGIKDLFQRHPAELRLHRYAVIEKLRERVGDDDKIVRETLYQLLKAVVFPGCKEDNQGPIVSLTMPYIFNAMTHLVIDVRLMAFKFFDLLVQYYPPSFSLYAEKILQNYEDILRKNQFYLEDKGKLKSALAGLVRCLSLLPTNKGTVDSWEKNIVGQNTLHAFEPDVPTESAGFSSIIKKLKDLVPVLVNCFQDFFPLVHSMPSLDAQSFDCTHSILQSIDLAIGFFVYGVHTGKPSSQSPYERPDVEIWDHTISSVLLKKLFSVFPLNPTQHLSEKVDDRYFILNIVITEIFLRYSEWICPPAVLLEKFLEFIENALLGKTCSDTRSGKAVWEKHLHLLLPFVPKLVRQVASDWKPRLLQAFTKTFEDCKPETSLKLACLSAAKEMLIPRDDMVYPDASDPLFEHQITWIRALPQLLILLGDKHPSSSQVVLHLLLRLGQSAKPSSPFSWEYDNMQNTLYKFYSSCQEGGDIYYGPFTRLSRDSQELSIYGLYYFSNLSPLLLKSIVFCCLCPELEPSVLFQIVEVLHSAFSAGYVQIADHISFFITLLSRFKVLPENIYPVVESDAKISNRGTFKKLTNTVYSCLSQLGNDSLVFRILEQEIFNQLLLRLPVDNACAMLRVLVMLDSKPTRISEQGIITLSNFLSKYLIDVLHYIPEGDEENSVPTHQQTCSYYILPCFFLFDRSHKLLKLVLNLMGSLINEGSSSSLSHSYAQCAIDNSNRINAVVSALILMNKDTKVRTIISSFKEEIVHILESIHSLQSSDAANMNIEERHKIQCAYGRLKLVTYMLPNEVPAT</sequence>
<name>A0ACC1X3V9_MELAZ</name>
<reference evidence="1 2" key="1">
    <citation type="journal article" date="2023" name="Science">
        <title>Complex scaffold remodeling in plant triterpene biosynthesis.</title>
        <authorList>
            <person name="De La Pena R."/>
            <person name="Hodgson H."/>
            <person name="Liu J.C."/>
            <person name="Stephenson M.J."/>
            <person name="Martin A.C."/>
            <person name="Owen C."/>
            <person name="Harkess A."/>
            <person name="Leebens-Mack J."/>
            <person name="Jimenez L.E."/>
            <person name="Osbourn A."/>
            <person name="Sattely E.S."/>
        </authorList>
    </citation>
    <scope>NUCLEOTIDE SEQUENCE [LARGE SCALE GENOMIC DNA]</scope>
    <source>
        <strain evidence="2">cv. JPN11</strain>
        <tissue evidence="1">Leaf</tissue>
    </source>
</reference>
<organism evidence="1 2">
    <name type="scientific">Melia azedarach</name>
    <name type="common">Chinaberry tree</name>
    <dbReference type="NCBI Taxonomy" id="155640"/>
    <lineage>
        <taxon>Eukaryota</taxon>
        <taxon>Viridiplantae</taxon>
        <taxon>Streptophyta</taxon>
        <taxon>Embryophyta</taxon>
        <taxon>Tracheophyta</taxon>
        <taxon>Spermatophyta</taxon>
        <taxon>Magnoliopsida</taxon>
        <taxon>eudicotyledons</taxon>
        <taxon>Gunneridae</taxon>
        <taxon>Pentapetalae</taxon>
        <taxon>rosids</taxon>
        <taxon>malvids</taxon>
        <taxon>Sapindales</taxon>
        <taxon>Meliaceae</taxon>
        <taxon>Melia</taxon>
    </lineage>
</organism>
<dbReference type="Proteomes" id="UP001164539">
    <property type="component" value="Chromosome 12"/>
</dbReference>
<dbReference type="EMBL" id="CM051405">
    <property type="protein sequence ID" value="KAJ4705394.1"/>
    <property type="molecule type" value="Genomic_DNA"/>
</dbReference>
<gene>
    <name evidence="1" type="ORF">OWV82_022177</name>
</gene>